<keyword evidence="3" id="KW-1185">Reference proteome</keyword>
<dbReference type="AlphaFoldDB" id="A0A0V8JNR5"/>
<accession>A0A0V8JNR5</accession>
<sequence>MEDMSSYDILNGAKKSPKGLSTLGSATRENAINAGKGWVGPGAREIIVDGKVIGYGTKDRAFRIQFKPKENMWRANFQDNSFVTTVGGKKTVQIKNVHVDITD</sequence>
<dbReference type="EMBL" id="LNQP01000016">
    <property type="protein sequence ID" value="KSU88703.1"/>
    <property type="molecule type" value="Genomic_DNA"/>
</dbReference>
<evidence type="ECO:0000313" key="3">
    <source>
        <dbReference type="Proteomes" id="UP000053681"/>
    </source>
</evidence>
<reference evidence="2 3" key="1">
    <citation type="submission" date="2015-11" db="EMBL/GenBank/DDBJ databases">
        <title>Bacillus caseinolyticus sp nov.</title>
        <authorList>
            <person name="Dastager S.G."/>
            <person name="Mawlankar R."/>
        </authorList>
    </citation>
    <scope>NUCLEOTIDE SEQUENCE [LARGE SCALE GENOMIC DNA]</scope>
    <source>
        <strain evidence="2 3">SGD-V-76</strain>
    </source>
</reference>
<organism evidence="2 3">
    <name type="scientific">Priestia veravalensis</name>
    <dbReference type="NCBI Taxonomy" id="1414648"/>
    <lineage>
        <taxon>Bacteria</taxon>
        <taxon>Bacillati</taxon>
        <taxon>Bacillota</taxon>
        <taxon>Bacilli</taxon>
        <taxon>Bacillales</taxon>
        <taxon>Bacillaceae</taxon>
        <taxon>Priestia</taxon>
    </lineage>
</organism>
<evidence type="ECO:0000256" key="1">
    <source>
        <dbReference type="SAM" id="MobiDB-lite"/>
    </source>
</evidence>
<feature type="region of interest" description="Disordered" evidence="1">
    <location>
        <begin position="1"/>
        <end position="22"/>
    </location>
</feature>
<gene>
    <name evidence="2" type="ORF">AS180_06050</name>
</gene>
<protein>
    <submittedName>
        <fullName evidence="2">Uncharacterized protein</fullName>
    </submittedName>
</protein>
<evidence type="ECO:0000313" key="2">
    <source>
        <dbReference type="EMBL" id="KSU88703.1"/>
    </source>
</evidence>
<name>A0A0V8JNR5_9BACI</name>
<proteinExistence type="predicted"/>
<dbReference type="Proteomes" id="UP000053681">
    <property type="component" value="Unassembled WGS sequence"/>
</dbReference>
<comment type="caution">
    <text evidence="2">The sequence shown here is derived from an EMBL/GenBank/DDBJ whole genome shotgun (WGS) entry which is preliminary data.</text>
</comment>
<dbReference type="RefSeq" id="WP_025911198.1">
    <property type="nucleotide sequence ID" value="NZ_KQ758635.1"/>
</dbReference>